<comment type="caution">
    <text evidence="3">The sequence shown here is derived from an EMBL/GenBank/DDBJ whole genome shotgun (WGS) entry which is preliminary data.</text>
</comment>
<dbReference type="PANTHER" id="PTHR44154:SF1">
    <property type="entry name" value="QUINONE OXIDOREDUCTASE"/>
    <property type="match status" value="1"/>
</dbReference>
<keyword evidence="1" id="KW-0521">NADP</keyword>
<accession>A0A7W6NWX6</accession>
<dbReference type="InterPro" id="IPR051603">
    <property type="entry name" value="Zinc-ADH_QOR/CCCR"/>
</dbReference>
<evidence type="ECO:0000256" key="1">
    <source>
        <dbReference type="ARBA" id="ARBA00022857"/>
    </source>
</evidence>
<organism evidence="3 4">
    <name type="scientific">Sphingomonas kyeonggiensis</name>
    <dbReference type="NCBI Taxonomy" id="1268553"/>
    <lineage>
        <taxon>Bacteria</taxon>
        <taxon>Pseudomonadati</taxon>
        <taxon>Pseudomonadota</taxon>
        <taxon>Alphaproteobacteria</taxon>
        <taxon>Sphingomonadales</taxon>
        <taxon>Sphingomonadaceae</taxon>
        <taxon>Sphingomonas</taxon>
    </lineage>
</organism>
<dbReference type="Proteomes" id="UP000557392">
    <property type="component" value="Unassembled WGS sequence"/>
</dbReference>
<dbReference type="Gene3D" id="3.90.180.10">
    <property type="entry name" value="Medium-chain alcohol dehydrogenases, catalytic domain"/>
    <property type="match status" value="1"/>
</dbReference>
<feature type="domain" description="Alcohol dehydrogenase-like C-terminal" evidence="2">
    <location>
        <begin position="7"/>
        <end position="123"/>
    </location>
</feature>
<gene>
    <name evidence="3" type="ORF">GGR46_001492</name>
</gene>
<proteinExistence type="predicted"/>
<dbReference type="InterPro" id="IPR013149">
    <property type="entry name" value="ADH-like_C"/>
</dbReference>
<dbReference type="AlphaFoldDB" id="A0A7W6NWX6"/>
<dbReference type="PANTHER" id="PTHR44154">
    <property type="entry name" value="QUINONE OXIDOREDUCTASE"/>
    <property type="match status" value="1"/>
</dbReference>
<dbReference type="InterPro" id="IPR036291">
    <property type="entry name" value="NAD(P)-bd_dom_sf"/>
</dbReference>
<dbReference type="EMBL" id="JACIEH010000001">
    <property type="protein sequence ID" value="MBB4097959.1"/>
    <property type="molecule type" value="Genomic_DNA"/>
</dbReference>
<evidence type="ECO:0000259" key="2">
    <source>
        <dbReference type="Pfam" id="PF00107"/>
    </source>
</evidence>
<dbReference type="Pfam" id="PF00107">
    <property type="entry name" value="ADH_zinc_N"/>
    <property type="match status" value="1"/>
</dbReference>
<evidence type="ECO:0000313" key="3">
    <source>
        <dbReference type="EMBL" id="MBB4097959.1"/>
    </source>
</evidence>
<protein>
    <submittedName>
        <fullName evidence="3">Zinc-binding alcohol dehydrogenase family protein</fullName>
    </submittedName>
</protein>
<sequence length="185" mass="20366">MINGSGGVGSILVQLARQLTGLTVIATASRPDRVEWVKKMGAHHVVDYTRPLDEELVRIGFPRVDYVASLTATDHYLPLFPKIVSAQGHIALIDDPKSLDIVPLKRKAISVSWEFMFTRSMFQTDDMGEQRVLLNAVSRLVEEGRIASTVTRRLSPIDAATLKEAHRIVETGSSMGKLVVEGFPA</sequence>
<dbReference type="SUPFAM" id="SSF51735">
    <property type="entry name" value="NAD(P)-binding Rossmann-fold domains"/>
    <property type="match status" value="1"/>
</dbReference>
<reference evidence="3 4" key="1">
    <citation type="submission" date="2020-08" db="EMBL/GenBank/DDBJ databases">
        <title>Genomic Encyclopedia of Type Strains, Phase IV (KMG-IV): sequencing the most valuable type-strain genomes for metagenomic binning, comparative biology and taxonomic classification.</title>
        <authorList>
            <person name="Goeker M."/>
        </authorList>
    </citation>
    <scope>NUCLEOTIDE SEQUENCE [LARGE SCALE GENOMIC DNA]</scope>
    <source>
        <strain evidence="3 4">DSM 101806</strain>
    </source>
</reference>
<dbReference type="Gene3D" id="3.40.50.720">
    <property type="entry name" value="NAD(P)-binding Rossmann-like Domain"/>
    <property type="match status" value="1"/>
</dbReference>
<evidence type="ECO:0000313" key="4">
    <source>
        <dbReference type="Proteomes" id="UP000557392"/>
    </source>
</evidence>
<name>A0A7W6NWX6_9SPHN</name>
<keyword evidence="4" id="KW-1185">Reference proteome</keyword>